<keyword evidence="10" id="KW-1185">Reference proteome</keyword>
<evidence type="ECO:0000313" key="7">
    <source>
        <dbReference type="EMBL" id="CEL25464.1"/>
    </source>
</evidence>
<keyword evidence="2" id="KW-0732">Signal</keyword>
<dbReference type="EMBL" id="JADIIL010000037">
    <property type="protein sequence ID" value="MBF4475821.1"/>
    <property type="molecule type" value="Genomic_DNA"/>
</dbReference>
<dbReference type="EMBL" id="LN515531">
    <property type="protein sequence ID" value="CEA13100.1"/>
    <property type="molecule type" value="Genomic_DNA"/>
</dbReference>
<reference evidence="6" key="2">
    <citation type="submission" date="2014-08" db="EMBL/GenBank/DDBJ databases">
        <authorList>
            <person name="Wibberg D."/>
        </authorList>
    </citation>
    <scope>NUCLEOTIDE SEQUENCE</scope>
</reference>
<evidence type="ECO:0000313" key="8">
    <source>
        <dbReference type="EMBL" id="MBF4475821.1"/>
    </source>
</evidence>
<dbReference type="KEGG" id="mfc:BRM9_0784"/>
<proteinExistence type="predicted"/>
<evidence type="ECO:0000313" key="9">
    <source>
        <dbReference type="Proteomes" id="UP000029661"/>
    </source>
</evidence>
<dbReference type="NCBIfam" id="TIGR02136">
    <property type="entry name" value="ptsS_2"/>
    <property type="match status" value="1"/>
</dbReference>
<dbReference type="Pfam" id="PF12849">
    <property type="entry name" value="PBP_like_2"/>
    <property type="match status" value="1"/>
</dbReference>
<name>A0A089ZC51_METFO</name>
<feature type="transmembrane region" description="Helical" evidence="3">
    <location>
        <begin position="7"/>
        <end position="25"/>
    </location>
</feature>
<dbReference type="Proteomes" id="UP000029661">
    <property type="component" value="Chromosome"/>
</dbReference>
<dbReference type="PANTHER" id="PTHR30570:SF1">
    <property type="entry name" value="PHOSPHATE-BINDING PROTEIN PSTS"/>
    <property type="match status" value="1"/>
</dbReference>
<keyword evidence="3" id="KW-0812">Transmembrane</keyword>
<keyword evidence="1" id="KW-0813">Transport</keyword>
<evidence type="ECO:0000313" key="10">
    <source>
        <dbReference type="Proteomes" id="UP000062768"/>
    </source>
</evidence>
<dbReference type="Proteomes" id="UP000062768">
    <property type="component" value="Chromosome I"/>
</dbReference>
<dbReference type="STRING" id="2162.BRM9_0784"/>
<dbReference type="KEGG" id="mfi:DSM1535_0744"/>
<dbReference type="CDD" id="cd13653">
    <property type="entry name" value="PBP2_phosphate_like_1"/>
    <property type="match status" value="1"/>
</dbReference>
<dbReference type="InterPro" id="IPR024370">
    <property type="entry name" value="PBP_domain"/>
</dbReference>
<sequence>MNLKYGVGLLVILIIIIAVFTWGTGSNHVKIEIAGSTSVQPVAEKLAAKYMEEHPNVRIDVMGGGSGLGIRSVSQGIIDIGTSSKELKSDEKQGLNNYTIGKEGIVVAVNLNNPVNNLTKSQLKDIFSGNITNWKEVGGPDAKINLVVREDGSGTRSAFEDLVMNKTKVKSDAIVQTSTESIKVAVKQDPYAIGYISLAHMTPDVKALVIDGVTPSIATIQDGSYKLQRPFLFLTKGEPEGPVKEFIDWCLGPEGQEIVTDEKIVPVS</sequence>
<reference evidence="5" key="1">
    <citation type="submission" date="2013-12" db="EMBL/GenBank/DDBJ databases">
        <title>The complete genome sequence of Methanobacterium sp. BRM9.</title>
        <authorList>
            <consortium name="Pastoral Greenhouse Gas Research Consortium"/>
            <person name="Kelly W.J."/>
            <person name="Leahy S.C."/>
            <person name="Perry R."/>
            <person name="Li D."/>
            <person name="Altermann E."/>
            <person name="Lambie S.C."/>
            <person name="Attwood G.T."/>
        </authorList>
    </citation>
    <scope>NUCLEOTIDE SEQUENCE [LARGE SCALE GENOMIC DNA]</scope>
    <source>
        <strain evidence="5">BRM9</strain>
    </source>
</reference>
<dbReference type="OrthoDB" id="53390at2157"/>
<reference evidence="7" key="3">
    <citation type="submission" date="2014-09" db="EMBL/GenBank/DDBJ databases">
        <authorList>
            <person name="Bishop-Lilly K.A."/>
            <person name="Broomall S.M."/>
            <person name="Chain P.S."/>
            <person name="Chertkov O."/>
            <person name="Coyne S.R."/>
            <person name="Daligault H.E."/>
            <person name="Davenport K.W."/>
            <person name="Erkkila T."/>
            <person name="Frey K.G."/>
            <person name="Gibbons H.S."/>
            <person name="Gu W."/>
            <person name="Jaissle J."/>
            <person name="Johnson S.L."/>
            <person name="Koroleva G.I."/>
            <person name="Ladner J.T."/>
            <person name="Lo C.-C."/>
            <person name="Minogue T.D."/>
            <person name="Munk C."/>
            <person name="Palacios G.F."/>
            <person name="Redden C.L."/>
            <person name="Rosenzweig C.N."/>
            <person name="Scholz M.B."/>
            <person name="Teshima H."/>
            <person name="Xu Y."/>
        </authorList>
    </citation>
    <scope>NUCLEOTIDE SEQUENCE</scope>
    <source>
        <strain evidence="7">Mb9</strain>
    </source>
</reference>
<reference evidence="8" key="4">
    <citation type="submission" date="2020-10" db="EMBL/GenBank/DDBJ databases">
        <title>Dehalococcoides mccartyi of a TCE/Cr reducing biochatode.</title>
        <authorList>
            <person name="Matturro B."/>
        </authorList>
    </citation>
    <scope>NUCLEOTIDE SEQUENCE</scope>
    <source>
        <strain evidence="8">Bin2</strain>
    </source>
</reference>
<evidence type="ECO:0000256" key="3">
    <source>
        <dbReference type="SAM" id="Phobius"/>
    </source>
</evidence>
<dbReference type="InterPro" id="IPR050811">
    <property type="entry name" value="Phosphate_ABC_transporter"/>
</dbReference>
<dbReference type="Gene3D" id="3.40.190.10">
    <property type="entry name" value="Periplasmic binding protein-like II"/>
    <property type="match status" value="2"/>
</dbReference>
<dbReference type="InterPro" id="IPR011862">
    <property type="entry name" value="Phos-bd"/>
</dbReference>
<evidence type="ECO:0000313" key="6">
    <source>
        <dbReference type="EMBL" id="CEA13100.1"/>
    </source>
</evidence>
<keyword evidence="3" id="KW-0472">Membrane</keyword>
<gene>
    <name evidence="5" type="primary">pstS1</name>
    <name evidence="6" type="synonym">pstS2</name>
    <name evidence="5" type="ORF">BRM9_0784</name>
    <name evidence="6" type="ORF">DSM1535_0744</name>
    <name evidence="8" type="ORF">ISP06_10195</name>
    <name evidence="7" type="ORF">MB9_1834</name>
</gene>
<protein>
    <submittedName>
        <fullName evidence="6">Extracellular phosphate-binding protein</fullName>
    </submittedName>
    <submittedName>
        <fullName evidence="5">Phosphate ABC transporter phosphate-binding protein PstS1</fullName>
    </submittedName>
    <submittedName>
        <fullName evidence="8">Phosphate ABC transporter substrate-binding protein</fullName>
    </submittedName>
</protein>
<accession>A0A089ZC51</accession>
<evidence type="ECO:0000313" key="5">
    <source>
        <dbReference type="EMBL" id="AIS31602.1"/>
    </source>
</evidence>
<dbReference type="EMBL" id="LN734822">
    <property type="protein sequence ID" value="CEL25464.1"/>
    <property type="molecule type" value="Genomic_DNA"/>
</dbReference>
<evidence type="ECO:0000256" key="1">
    <source>
        <dbReference type="ARBA" id="ARBA00022448"/>
    </source>
</evidence>
<evidence type="ECO:0000256" key="2">
    <source>
        <dbReference type="ARBA" id="ARBA00022729"/>
    </source>
</evidence>
<dbReference type="AlphaFoldDB" id="A0A089ZC51"/>
<dbReference type="Proteomes" id="UP000606900">
    <property type="component" value="Unassembled WGS sequence"/>
</dbReference>
<dbReference type="PATRIC" id="fig|2162.10.peg.1908"/>
<feature type="domain" description="PBP" evidence="4">
    <location>
        <begin position="25"/>
        <end position="253"/>
    </location>
</feature>
<dbReference type="RefSeq" id="WP_048072354.1">
    <property type="nucleotide sequence ID" value="NZ_CALCVY010000279.1"/>
</dbReference>
<dbReference type="PANTHER" id="PTHR30570">
    <property type="entry name" value="PERIPLASMIC PHOSPHATE BINDING COMPONENT OF PHOSPHATE ABC TRANSPORTER"/>
    <property type="match status" value="1"/>
</dbReference>
<organism evidence="5 9">
    <name type="scientific">Methanobacterium formicicum</name>
    <dbReference type="NCBI Taxonomy" id="2162"/>
    <lineage>
        <taxon>Archaea</taxon>
        <taxon>Methanobacteriati</taxon>
        <taxon>Methanobacteriota</taxon>
        <taxon>Methanomada group</taxon>
        <taxon>Methanobacteria</taxon>
        <taxon>Methanobacteriales</taxon>
        <taxon>Methanobacteriaceae</taxon>
        <taxon>Methanobacterium</taxon>
    </lineage>
</organism>
<dbReference type="GO" id="GO:0042301">
    <property type="term" value="F:phosphate ion binding"/>
    <property type="evidence" value="ECO:0007669"/>
    <property type="project" value="InterPro"/>
</dbReference>
<dbReference type="GeneID" id="26740069"/>
<dbReference type="SUPFAM" id="SSF53850">
    <property type="entry name" value="Periplasmic binding protein-like II"/>
    <property type="match status" value="1"/>
</dbReference>
<dbReference type="EMBL" id="CP006933">
    <property type="protein sequence ID" value="AIS31602.1"/>
    <property type="molecule type" value="Genomic_DNA"/>
</dbReference>
<keyword evidence="3" id="KW-1133">Transmembrane helix</keyword>
<evidence type="ECO:0000259" key="4">
    <source>
        <dbReference type="Pfam" id="PF12849"/>
    </source>
</evidence>